<name>A0A9D9HQV5_9SPIR</name>
<evidence type="ECO:0000313" key="1">
    <source>
        <dbReference type="EMBL" id="MBO8458173.1"/>
    </source>
</evidence>
<proteinExistence type="predicted"/>
<comment type="caution">
    <text evidence="1">The sequence shown here is derived from an EMBL/GenBank/DDBJ whole genome shotgun (WGS) entry which is preliminary data.</text>
</comment>
<reference evidence="1" key="1">
    <citation type="submission" date="2020-10" db="EMBL/GenBank/DDBJ databases">
        <authorList>
            <person name="Gilroy R."/>
        </authorList>
    </citation>
    <scope>NUCLEOTIDE SEQUENCE</scope>
    <source>
        <strain evidence="1">10532</strain>
    </source>
</reference>
<dbReference type="PANTHER" id="PTHR35868">
    <property type="entry name" value="DUF2804 DOMAIN-CONTAINING PROTEIN-RELATED"/>
    <property type="match status" value="1"/>
</dbReference>
<dbReference type="PANTHER" id="PTHR35868:SF3">
    <property type="entry name" value="DUF2804 DOMAIN-CONTAINING PROTEIN"/>
    <property type="match status" value="1"/>
</dbReference>
<dbReference type="InterPro" id="IPR021243">
    <property type="entry name" value="DUF2804"/>
</dbReference>
<protein>
    <submittedName>
        <fullName evidence="1">DUF2804 family protein</fullName>
    </submittedName>
</protein>
<reference evidence="1" key="2">
    <citation type="journal article" date="2021" name="PeerJ">
        <title>Extensive microbial diversity within the chicken gut microbiome revealed by metagenomics and culture.</title>
        <authorList>
            <person name="Gilroy R."/>
            <person name="Ravi A."/>
            <person name="Getino M."/>
            <person name="Pursley I."/>
            <person name="Horton D.L."/>
            <person name="Alikhan N.F."/>
            <person name="Baker D."/>
            <person name="Gharbi K."/>
            <person name="Hall N."/>
            <person name="Watson M."/>
            <person name="Adriaenssens E.M."/>
            <person name="Foster-Nyarko E."/>
            <person name="Jarju S."/>
            <person name="Secka A."/>
            <person name="Antonio M."/>
            <person name="Oren A."/>
            <person name="Chaudhuri R.R."/>
            <person name="La Ragione R."/>
            <person name="Hildebrand F."/>
            <person name="Pallen M.J."/>
        </authorList>
    </citation>
    <scope>NUCLEOTIDE SEQUENCE</scope>
    <source>
        <strain evidence="1">10532</strain>
    </source>
</reference>
<accession>A0A9D9HQV5</accession>
<organism evidence="1 2">
    <name type="scientific">Candidatus Gallitreponema excrementavium</name>
    <dbReference type="NCBI Taxonomy" id="2840840"/>
    <lineage>
        <taxon>Bacteria</taxon>
        <taxon>Pseudomonadati</taxon>
        <taxon>Spirochaetota</taxon>
        <taxon>Spirochaetia</taxon>
        <taxon>Spirochaetales</taxon>
        <taxon>Candidatus Gallitreponema</taxon>
    </lineage>
</organism>
<dbReference type="EMBL" id="JADIMM010000092">
    <property type="protein sequence ID" value="MBO8458173.1"/>
    <property type="molecule type" value="Genomic_DNA"/>
</dbReference>
<gene>
    <name evidence="1" type="ORF">IAA81_08100</name>
</gene>
<dbReference type="AlphaFoldDB" id="A0A9D9HQV5"/>
<dbReference type="Pfam" id="PF10974">
    <property type="entry name" value="DUF2804"/>
    <property type="match status" value="1"/>
</dbReference>
<sequence>MYRLELNQAPIYPIEKDKNSTGMYKGLFDCFDVNFIKRPFGNFPVPGFFFRFRARSTITLTCADENFISKTYLFGTHLFCFMESIFWEKSTGRKLSYRRLTPFFSFRSPVSLIDSSVLIRFPSRIVKIFYKLREHKIDTFLEFKGDAVRPDVKASFYMDTQRKEAAAVSFGRRWSLKKMFQASMKIFSPVSGSVIVNGEAPVIHLFTPEKAVAFMDMRKGYYFLKTRIHVLTGLGFYEGKSLSFYFAGEWNFSEPQTVESGIFYDGKSYQLPPVKITRPFGITRNWIIQDTESLVDLVFVPAKDGDIHRNLSLFILRTDYHTVFGEFEGLLKTTKGDKFNLKAFPGTGTKKLLRM</sequence>
<evidence type="ECO:0000313" key="2">
    <source>
        <dbReference type="Proteomes" id="UP000823638"/>
    </source>
</evidence>
<dbReference type="Proteomes" id="UP000823638">
    <property type="component" value="Unassembled WGS sequence"/>
</dbReference>